<proteinExistence type="predicted"/>
<organism evidence="1 2">
    <name type="scientific">Parasponia andersonii</name>
    <name type="common">Sponia andersonii</name>
    <dbReference type="NCBI Taxonomy" id="3476"/>
    <lineage>
        <taxon>Eukaryota</taxon>
        <taxon>Viridiplantae</taxon>
        <taxon>Streptophyta</taxon>
        <taxon>Embryophyta</taxon>
        <taxon>Tracheophyta</taxon>
        <taxon>Spermatophyta</taxon>
        <taxon>Magnoliopsida</taxon>
        <taxon>eudicotyledons</taxon>
        <taxon>Gunneridae</taxon>
        <taxon>Pentapetalae</taxon>
        <taxon>rosids</taxon>
        <taxon>fabids</taxon>
        <taxon>Rosales</taxon>
        <taxon>Cannabaceae</taxon>
        <taxon>Parasponia</taxon>
    </lineage>
</organism>
<dbReference type="Proteomes" id="UP000237105">
    <property type="component" value="Unassembled WGS sequence"/>
</dbReference>
<dbReference type="AlphaFoldDB" id="A0A2P5E2R0"/>
<comment type="caution">
    <text evidence="1">The sequence shown here is derived from an EMBL/GenBank/DDBJ whole genome shotgun (WGS) entry which is preliminary data.</text>
</comment>
<accession>A0A2P5E2R0</accession>
<evidence type="ECO:0000313" key="1">
    <source>
        <dbReference type="EMBL" id="PON79797.1"/>
    </source>
</evidence>
<dbReference type="EMBL" id="JXTB01000003">
    <property type="protein sequence ID" value="PON79797.1"/>
    <property type="molecule type" value="Genomic_DNA"/>
</dbReference>
<feature type="non-terminal residue" evidence="1">
    <location>
        <position position="1"/>
    </location>
</feature>
<gene>
    <name evidence="1" type="ORF">PanWU01x14_010290</name>
</gene>
<dbReference type="OrthoDB" id="10394263at2759"/>
<protein>
    <submittedName>
        <fullName evidence="1">Uncharacterized protein</fullName>
    </submittedName>
</protein>
<name>A0A2P5E2R0_PARAD</name>
<keyword evidence="2" id="KW-1185">Reference proteome</keyword>
<sequence>FLLKPKARQIWRTTTTRELRDFKFAPVAPIHVTTTAMVTVNTNPKTSSGYSFSDGNWGDFVTIHSDQINDGFQVLNGTAIQSSSNQNPLDLSGNLVDDNEYMLNQFELMPS</sequence>
<reference evidence="2" key="1">
    <citation type="submission" date="2016-06" db="EMBL/GenBank/DDBJ databases">
        <title>Parallel loss of symbiosis genes in relatives of nitrogen-fixing non-legume Parasponia.</title>
        <authorList>
            <person name="Van Velzen R."/>
            <person name="Holmer R."/>
            <person name="Bu F."/>
            <person name="Rutten L."/>
            <person name="Van Zeijl A."/>
            <person name="Liu W."/>
            <person name="Santuari L."/>
            <person name="Cao Q."/>
            <person name="Sharma T."/>
            <person name="Shen D."/>
            <person name="Roswanjaya Y."/>
            <person name="Wardhani T."/>
            <person name="Kalhor M.S."/>
            <person name="Jansen J."/>
            <person name="Van den Hoogen J."/>
            <person name="Gungor B."/>
            <person name="Hartog M."/>
            <person name="Hontelez J."/>
            <person name="Verver J."/>
            <person name="Yang W.-C."/>
            <person name="Schijlen E."/>
            <person name="Repin R."/>
            <person name="Schilthuizen M."/>
            <person name="Schranz E."/>
            <person name="Heidstra R."/>
            <person name="Miyata K."/>
            <person name="Fedorova E."/>
            <person name="Kohlen W."/>
            <person name="Bisseling T."/>
            <person name="Smit S."/>
            <person name="Geurts R."/>
        </authorList>
    </citation>
    <scope>NUCLEOTIDE SEQUENCE [LARGE SCALE GENOMIC DNA]</scope>
    <source>
        <strain evidence="2">cv. WU1-14</strain>
    </source>
</reference>
<evidence type="ECO:0000313" key="2">
    <source>
        <dbReference type="Proteomes" id="UP000237105"/>
    </source>
</evidence>